<dbReference type="AlphaFoldDB" id="A0A2P8DVR7"/>
<accession>A0A2P8DVR7</accession>
<dbReference type="PANTHER" id="PTHR24421:SF10">
    <property type="entry name" value="NITRATE_NITRITE SENSOR PROTEIN NARQ"/>
    <property type="match status" value="1"/>
</dbReference>
<protein>
    <recommendedName>
        <fullName evidence="2">histidine kinase</fullName>
        <ecNumber evidence="2">2.7.13.3</ecNumber>
    </recommendedName>
</protein>
<evidence type="ECO:0000259" key="11">
    <source>
        <dbReference type="SMART" id="SM00387"/>
    </source>
</evidence>
<dbReference type="InterPro" id="IPR055558">
    <property type="entry name" value="DUF7134"/>
</dbReference>
<dbReference type="EMBL" id="PYGE01000014">
    <property type="protein sequence ID" value="PSL01295.1"/>
    <property type="molecule type" value="Genomic_DNA"/>
</dbReference>
<evidence type="ECO:0000256" key="8">
    <source>
        <dbReference type="ARBA" id="ARBA00023012"/>
    </source>
</evidence>
<dbReference type="SUPFAM" id="SSF55874">
    <property type="entry name" value="ATPase domain of HSP90 chaperone/DNA topoisomerase II/histidine kinase"/>
    <property type="match status" value="1"/>
</dbReference>
<keyword evidence="10" id="KW-0472">Membrane</keyword>
<dbReference type="GO" id="GO:0005524">
    <property type="term" value="F:ATP binding"/>
    <property type="evidence" value="ECO:0007669"/>
    <property type="project" value="UniProtKB-KW"/>
</dbReference>
<dbReference type="GO" id="GO:0000155">
    <property type="term" value="F:phosphorelay sensor kinase activity"/>
    <property type="evidence" value="ECO:0007669"/>
    <property type="project" value="InterPro"/>
</dbReference>
<proteinExistence type="predicted"/>
<gene>
    <name evidence="12" type="ORF">CLV30_11425</name>
</gene>
<reference evidence="12 13" key="1">
    <citation type="submission" date="2018-03" db="EMBL/GenBank/DDBJ databases">
        <title>Genomic Encyclopedia of Archaeal and Bacterial Type Strains, Phase II (KMG-II): from individual species to whole genera.</title>
        <authorList>
            <person name="Goeker M."/>
        </authorList>
    </citation>
    <scope>NUCLEOTIDE SEQUENCE [LARGE SCALE GENOMIC DNA]</scope>
    <source>
        <strain evidence="12 13">DSM 45211</strain>
    </source>
</reference>
<evidence type="ECO:0000256" key="9">
    <source>
        <dbReference type="SAM" id="MobiDB-lite"/>
    </source>
</evidence>
<evidence type="ECO:0000256" key="1">
    <source>
        <dbReference type="ARBA" id="ARBA00000085"/>
    </source>
</evidence>
<evidence type="ECO:0000256" key="10">
    <source>
        <dbReference type="SAM" id="Phobius"/>
    </source>
</evidence>
<evidence type="ECO:0000256" key="7">
    <source>
        <dbReference type="ARBA" id="ARBA00022840"/>
    </source>
</evidence>
<dbReference type="CDD" id="cd16917">
    <property type="entry name" value="HATPase_UhpB-NarQ-NarX-like"/>
    <property type="match status" value="1"/>
</dbReference>
<keyword evidence="6 12" id="KW-0418">Kinase</keyword>
<keyword evidence="8" id="KW-0902">Two-component regulatory system</keyword>
<evidence type="ECO:0000256" key="6">
    <source>
        <dbReference type="ARBA" id="ARBA00022777"/>
    </source>
</evidence>
<evidence type="ECO:0000313" key="13">
    <source>
        <dbReference type="Proteomes" id="UP000243528"/>
    </source>
</evidence>
<dbReference type="InterPro" id="IPR050482">
    <property type="entry name" value="Sensor_HK_TwoCompSys"/>
</dbReference>
<dbReference type="Gene3D" id="3.30.565.10">
    <property type="entry name" value="Histidine kinase-like ATPase, C-terminal domain"/>
    <property type="match status" value="1"/>
</dbReference>
<feature type="compositionally biased region" description="Gly residues" evidence="9">
    <location>
        <begin position="345"/>
        <end position="354"/>
    </location>
</feature>
<organism evidence="12 13">
    <name type="scientific">Haloactinopolyspora alba</name>
    <dbReference type="NCBI Taxonomy" id="648780"/>
    <lineage>
        <taxon>Bacteria</taxon>
        <taxon>Bacillati</taxon>
        <taxon>Actinomycetota</taxon>
        <taxon>Actinomycetes</taxon>
        <taxon>Jiangellales</taxon>
        <taxon>Jiangellaceae</taxon>
        <taxon>Haloactinopolyspora</taxon>
    </lineage>
</organism>
<evidence type="ECO:0000256" key="4">
    <source>
        <dbReference type="ARBA" id="ARBA00022679"/>
    </source>
</evidence>
<dbReference type="GO" id="GO:0046983">
    <property type="term" value="F:protein dimerization activity"/>
    <property type="evidence" value="ECO:0007669"/>
    <property type="project" value="InterPro"/>
</dbReference>
<dbReference type="InterPro" id="IPR036890">
    <property type="entry name" value="HATPase_C_sf"/>
</dbReference>
<feature type="transmembrane region" description="Helical" evidence="10">
    <location>
        <begin position="140"/>
        <end position="159"/>
    </location>
</feature>
<dbReference type="Pfam" id="PF23539">
    <property type="entry name" value="DUF7134"/>
    <property type="match status" value="1"/>
</dbReference>
<sequence>MSTPAAGERWYSEGARRLQNRLRALPPVAVDTGIAAVCAVYIVIQKGVEGDLTWWIPLLAVVNAVPLLWRRRFPFMVTLLTGISTTWLAILGALGHFPAAQLVATYTFATLSPPFKRLVAALGTIAGILMSILIPDEDALNLGLVGIAFATTYALGTNARARRDRIEMLEERTRRLAEQQDAAATRERERIAREMHDILAHSMGLVVVQAEAGPVAVRRDPDKASEMFDAISETARDSLTQLRRALGVLRAEDGARVPVPDLDAIPGLLAHVRDSGIAATLAERGDRRTVAPETAAAVYRIVQESLTNTLKHAAASRVDVTLDWHDDALDLEVRDDGNGPAGSANGTGSGGHGLSGMRERAAALGGELSNGPDDDGAGFRIAARLPLQ</sequence>
<dbReference type="OrthoDB" id="227596at2"/>
<dbReference type="Pfam" id="PF07730">
    <property type="entry name" value="HisKA_3"/>
    <property type="match status" value="1"/>
</dbReference>
<dbReference type="Proteomes" id="UP000243528">
    <property type="component" value="Unassembled WGS sequence"/>
</dbReference>
<keyword evidence="3" id="KW-0597">Phosphoprotein</keyword>
<keyword evidence="4" id="KW-0808">Transferase</keyword>
<feature type="region of interest" description="Disordered" evidence="9">
    <location>
        <begin position="333"/>
        <end position="356"/>
    </location>
</feature>
<feature type="domain" description="Histidine kinase/HSP90-like ATPase" evidence="11">
    <location>
        <begin position="293"/>
        <end position="387"/>
    </location>
</feature>
<dbReference type="PANTHER" id="PTHR24421">
    <property type="entry name" value="NITRATE/NITRITE SENSOR PROTEIN NARX-RELATED"/>
    <property type="match status" value="1"/>
</dbReference>
<feature type="transmembrane region" description="Helical" evidence="10">
    <location>
        <begin position="75"/>
        <end position="97"/>
    </location>
</feature>
<comment type="catalytic activity">
    <reaction evidence="1">
        <text>ATP + protein L-histidine = ADP + protein N-phospho-L-histidine.</text>
        <dbReference type="EC" id="2.7.13.3"/>
    </reaction>
</comment>
<evidence type="ECO:0000313" key="12">
    <source>
        <dbReference type="EMBL" id="PSL01295.1"/>
    </source>
</evidence>
<dbReference type="Pfam" id="PF02518">
    <property type="entry name" value="HATPase_c"/>
    <property type="match status" value="1"/>
</dbReference>
<evidence type="ECO:0000256" key="3">
    <source>
        <dbReference type="ARBA" id="ARBA00022553"/>
    </source>
</evidence>
<keyword evidence="10" id="KW-1133">Transmembrane helix</keyword>
<keyword evidence="5" id="KW-0547">Nucleotide-binding</keyword>
<dbReference type="Gene3D" id="1.20.5.1930">
    <property type="match status" value="1"/>
</dbReference>
<evidence type="ECO:0000256" key="5">
    <source>
        <dbReference type="ARBA" id="ARBA00022741"/>
    </source>
</evidence>
<keyword evidence="10" id="KW-0812">Transmembrane</keyword>
<dbReference type="InterPro" id="IPR003594">
    <property type="entry name" value="HATPase_dom"/>
</dbReference>
<dbReference type="EC" id="2.7.13.3" evidence="2"/>
<dbReference type="InterPro" id="IPR011712">
    <property type="entry name" value="Sig_transdc_His_kin_sub3_dim/P"/>
</dbReference>
<evidence type="ECO:0000256" key="2">
    <source>
        <dbReference type="ARBA" id="ARBA00012438"/>
    </source>
</evidence>
<dbReference type="RefSeq" id="WP_106538541.1">
    <property type="nucleotide sequence ID" value="NZ_ML142899.1"/>
</dbReference>
<dbReference type="SMART" id="SM00387">
    <property type="entry name" value="HATPase_c"/>
    <property type="match status" value="1"/>
</dbReference>
<keyword evidence="13" id="KW-1185">Reference proteome</keyword>
<keyword evidence="7" id="KW-0067">ATP-binding</keyword>
<name>A0A2P8DVR7_9ACTN</name>
<comment type="caution">
    <text evidence="12">The sequence shown here is derived from an EMBL/GenBank/DDBJ whole genome shotgun (WGS) entry which is preliminary data.</text>
</comment>
<dbReference type="GO" id="GO:0016020">
    <property type="term" value="C:membrane"/>
    <property type="evidence" value="ECO:0007669"/>
    <property type="project" value="InterPro"/>
</dbReference>
<feature type="transmembrane region" description="Helical" evidence="10">
    <location>
        <begin position="118"/>
        <end position="134"/>
    </location>
</feature>
<feature type="transmembrane region" description="Helical" evidence="10">
    <location>
        <begin position="24"/>
        <end position="44"/>
    </location>
</feature>